<keyword evidence="3" id="KW-1185">Reference proteome</keyword>
<feature type="compositionally biased region" description="Polar residues" evidence="1">
    <location>
        <begin position="478"/>
        <end position="491"/>
    </location>
</feature>
<dbReference type="EMBL" id="JAFJZO010000020">
    <property type="protein sequence ID" value="KAG5506471.1"/>
    <property type="molecule type" value="Genomic_DNA"/>
</dbReference>
<organism evidence="2 3">
    <name type="scientific">Porcisia hertigi</name>
    <dbReference type="NCBI Taxonomy" id="2761500"/>
    <lineage>
        <taxon>Eukaryota</taxon>
        <taxon>Discoba</taxon>
        <taxon>Euglenozoa</taxon>
        <taxon>Kinetoplastea</taxon>
        <taxon>Metakinetoplastina</taxon>
        <taxon>Trypanosomatida</taxon>
        <taxon>Trypanosomatidae</taxon>
        <taxon>Leishmaniinae</taxon>
        <taxon>Porcisia</taxon>
    </lineage>
</organism>
<feature type="compositionally biased region" description="Polar residues" evidence="1">
    <location>
        <begin position="391"/>
        <end position="402"/>
    </location>
</feature>
<name>A0A836IU56_9TRYP</name>
<feature type="compositionally biased region" description="Basic and acidic residues" evidence="1">
    <location>
        <begin position="437"/>
        <end position="448"/>
    </location>
</feature>
<evidence type="ECO:0000313" key="3">
    <source>
        <dbReference type="Proteomes" id="UP000674318"/>
    </source>
</evidence>
<reference evidence="2 3" key="1">
    <citation type="submission" date="2021-02" db="EMBL/GenBank/DDBJ databases">
        <title>Porcisia hertigi Genome sequencing and assembly.</title>
        <authorList>
            <person name="Almutairi H."/>
            <person name="Gatherer D."/>
        </authorList>
    </citation>
    <scope>NUCLEOTIDE SEQUENCE [LARGE SCALE GENOMIC DNA]</scope>
    <source>
        <strain evidence="2 3">C119</strain>
    </source>
</reference>
<evidence type="ECO:0000256" key="1">
    <source>
        <dbReference type="SAM" id="MobiDB-lite"/>
    </source>
</evidence>
<feature type="compositionally biased region" description="Basic and acidic residues" evidence="1">
    <location>
        <begin position="88"/>
        <end position="102"/>
    </location>
</feature>
<feature type="compositionally biased region" description="Polar residues" evidence="1">
    <location>
        <begin position="830"/>
        <end position="856"/>
    </location>
</feature>
<dbReference type="KEGG" id="phet:94292004"/>
<feature type="region of interest" description="Disordered" evidence="1">
    <location>
        <begin position="637"/>
        <end position="681"/>
    </location>
</feature>
<comment type="caution">
    <text evidence="2">The sequence shown here is derived from an EMBL/GenBank/DDBJ whole genome shotgun (WGS) entry which is preliminary data.</text>
</comment>
<dbReference type="OrthoDB" id="266914at2759"/>
<protein>
    <submittedName>
        <fullName evidence="2">Uncharacterized protein</fullName>
    </submittedName>
</protein>
<gene>
    <name evidence="2" type="ORF">JKF63_05974</name>
</gene>
<dbReference type="Proteomes" id="UP000674318">
    <property type="component" value="Unassembled WGS sequence"/>
</dbReference>
<sequence length="886" mass="95323">MQSTFTESDARGRRRSGSRAADAGQRHDYDAPRLGEVPVRSKYHRADQEKSHFANHPTYLPLAEQCGPPQPSILTNPTPGRGLSQNYEQHEPSESRDVVKDKDYQEEAEYEIGFRGCSHACTSLRDDAVKGTRSIHQPPTHIVSVSSNTSTASSVGPTGLVLVPPFCWVPKHDGAGRRFNPFVKFRSERRHVGMALMHPVAGMSRSNPLCYAEPPGDYKRLEPPYGAIAPEHLHQKHEEQRHPSIRPLKYGSRDGFSSPLAAQMLASPSGPHGEASAFSFYGPIGFFGIEALRKRHALEKQSGRDGAAECDYKERRSRRPLEGEETGILLLTQLWCDVRMLHDCPVVDSPRLPSDDDGEDEAPGSGGDEASEERLVAREKMSWRRSHRVQHQQSNLSTTDPTTLLVGSERPLDGWDKMAVSEDIAREVTSLSSPSRNSDDGSRDDVSKSDASSPSERSASSTSDDDESTNDNNATDESTGPPSWKNPSSFAASPKMGRSLLGDAPYDFMNSSIMHGSLVLRMPGGARAGLLFGRNNNDSSHWAAAATARSDPAPNHARRSVSAQSADMSKMSMTVSRRAPPMISTPVLNHCNSPLAMVTRGSVLGRGDNATAPVLPFSSQRGMRNTTGMRSLSIAMPPHTQQHRGGNASGPSDHTDGGGTGVPGLEEEPVYGSSSGLGGRRDSYFTTPCEEGRNVKAVAPSVYGVARSNLNTTSPKPLLLLTERHDKTSISMGEHHDGQGNTLSPSPLRAVVGGPKSSLTSAVDVVSKKHNTTQKPPTLPLIGRGIINPAAYSQPHSTAQKQAPPLAVTSSPPRRLPQGKEEKNFPGGYLTSTPPGTPKFKQTPNGLSVPSNNTGSVPPLLVGSTSARTAPGWRYILGAKSRISPA</sequence>
<feature type="region of interest" description="Disordered" evidence="1">
    <location>
        <begin position="794"/>
        <end position="866"/>
    </location>
</feature>
<feature type="region of interest" description="Disordered" evidence="1">
    <location>
        <begin position="426"/>
        <end position="491"/>
    </location>
</feature>
<feature type="compositionally biased region" description="Basic and acidic residues" evidence="1">
    <location>
        <begin position="24"/>
        <end position="33"/>
    </location>
</feature>
<feature type="region of interest" description="Disordered" evidence="1">
    <location>
        <begin position="299"/>
        <end position="319"/>
    </location>
</feature>
<feature type="compositionally biased region" description="Low complexity" evidence="1">
    <location>
        <begin position="449"/>
        <end position="462"/>
    </location>
</feature>
<feature type="region of interest" description="Disordered" evidence="1">
    <location>
        <begin position="731"/>
        <end position="755"/>
    </location>
</feature>
<proteinExistence type="predicted"/>
<feature type="region of interest" description="Disordered" evidence="1">
    <location>
        <begin position="349"/>
        <end position="410"/>
    </location>
</feature>
<feature type="region of interest" description="Disordered" evidence="1">
    <location>
        <begin position="1"/>
        <end position="102"/>
    </location>
</feature>
<feature type="compositionally biased region" description="Polar residues" evidence="1">
    <location>
        <begin position="72"/>
        <end position="87"/>
    </location>
</feature>
<accession>A0A836IU56</accession>
<evidence type="ECO:0000313" key="2">
    <source>
        <dbReference type="EMBL" id="KAG5506471.1"/>
    </source>
</evidence>
<dbReference type="AlphaFoldDB" id="A0A836IU56"/>
<dbReference type="GeneID" id="94292004"/>
<feature type="region of interest" description="Disordered" evidence="1">
    <location>
        <begin position="547"/>
        <end position="569"/>
    </location>
</feature>
<feature type="compositionally biased region" description="Basic and acidic residues" evidence="1">
    <location>
        <begin position="372"/>
        <end position="382"/>
    </location>
</feature>
<feature type="compositionally biased region" description="Polar residues" evidence="1">
    <location>
        <begin position="639"/>
        <end position="652"/>
    </location>
</feature>
<dbReference type="RefSeq" id="XP_067757633.1">
    <property type="nucleotide sequence ID" value="XM_067901927.1"/>
</dbReference>